<sequence length="77" mass="8828">MPNSKVPSHTHTNTTKMGDHTKNKLYMSHNRTNCKGGRQCRVTGRRGGMGLVRKYGINMKRQTFRELALDIGFKKYS</sequence>
<dbReference type="PANTHER" id="PTHR12010">
    <property type="entry name" value="40S RIBOSOMAL PROTEIN S29"/>
    <property type="match status" value="1"/>
</dbReference>
<comment type="caution">
    <text evidence="5">The sequence shown here is derived from an EMBL/GenBank/DDBJ whole genome shotgun (WGS) entry which is preliminary data.</text>
</comment>
<feature type="compositionally biased region" description="Polar residues" evidence="4">
    <location>
        <begin position="1"/>
        <end position="16"/>
    </location>
</feature>
<dbReference type="PANTHER" id="PTHR12010:SF2">
    <property type="entry name" value="40S RIBOSOMAL PROTEIN S29"/>
    <property type="match status" value="1"/>
</dbReference>
<dbReference type="GO" id="GO:0002181">
    <property type="term" value="P:cytoplasmic translation"/>
    <property type="evidence" value="ECO:0007669"/>
    <property type="project" value="TreeGrafter"/>
</dbReference>
<comment type="similarity">
    <text evidence="1">Belongs to the universal ribosomal protein uS14 family.</text>
</comment>
<evidence type="ECO:0000256" key="1">
    <source>
        <dbReference type="ARBA" id="ARBA00009083"/>
    </source>
</evidence>
<evidence type="ECO:0008006" key="7">
    <source>
        <dbReference type="Google" id="ProtNLM"/>
    </source>
</evidence>
<evidence type="ECO:0000256" key="4">
    <source>
        <dbReference type="SAM" id="MobiDB-lite"/>
    </source>
</evidence>
<accession>A0A9W7BQG2</accession>
<dbReference type="GO" id="GO:0003735">
    <property type="term" value="F:structural constituent of ribosome"/>
    <property type="evidence" value="ECO:0007669"/>
    <property type="project" value="InterPro"/>
</dbReference>
<evidence type="ECO:0000313" key="6">
    <source>
        <dbReference type="Proteomes" id="UP001162640"/>
    </source>
</evidence>
<reference evidence="6" key="1">
    <citation type="journal article" date="2023" name="Commun. Biol.">
        <title>Genome analysis of Parmales, the sister group of diatoms, reveals the evolutionary specialization of diatoms from phago-mixotrophs to photoautotrophs.</title>
        <authorList>
            <person name="Ban H."/>
            <person name="Sato S."/>
            <person name="Yoshikawa S."/>
            <person name="Yamada K."/>
            <person name="Nakamura Y."/>
            <person name="Ichinomiya M."/>
            <person name="Sato N."/>
            <person name="Blanc-Mathieu R."/>
            <person name="Endo H."/>
            <person name="Kuwata A."/>
            <person name="Ogata H."/>
        </authorList>
    </citation>
    <scope>NUCLEOTIDE SEQUENCE [LARGE SCALE GENOMIC DNA]</scope>
</reference>
<evidence type="ECO:0000313" key="5">
    <source>
        <dbReference type="EMBL" id="GMH92701.1"/>
    </source>
</evidence>
<dbReference type="FunFam" id="4.10.830.10:FF:000002">
    <property type="entry name" value="40S ribosomal protein S29"/>
    <property type="match status" value="1"/>
</dbReference>
<proteinExistence type="inferred from homology"/>
<dbReference type="Gene3D" id="4.10.830.10">
    <property type="entry name" value="30s Ribosomal Protein S14, Chain N"/>
    <property type="match status" value="1"/>
</dbReference>
<dbReference type="AlphaFoldDB" id="A0A9W7BQG2"/>
<name>A0A9W7BQG2_9STRA</name>
<organism evidence="5 6">
    <name type="scientific">Triparma laevis f. inornata</name>
    <dbReference type="NCBI Taxonomy" id="1714386"/>
    <lineage>
        <taxon>Eukaryota</taxon>
        <taxon>Sar</taxon>
        <taxon>Stramenopiles</taxon>
        <taxon>Ochrophyta</taxon>
        <taxon>Bolidophyceae</taxon>
        <taxon>Parmales</taxon>
        <taxon>Triparmaceae</taxon>
        <taxon>Triparma</taxon>
    </lineage>
</organism>
<dbReference type="InterPro" id="IPR043140">
    <property type="entry name" value="Ribosomal_uS14_sf"/>
</dbReference>
<dbReference type="GO" id="GO:0022627">
    <property type="term" value="C:cytosolic small ribosomal subunit"/>
    <property type="evidence" value="ECO:0007669"/>
    <property type="project" value="TreeGrafter"/>
</dbReference>
<dbReference type="EMBL" id="BLQM01000502">
    <property type="protein sequence ID" value="GMH92701.1"/>
    <property type="molecule type" value="Genomic_DNA"/>
</dbReference>
<dbReference type="InterPro" id="IPR001209">
    <property type="entry name" value="Ribosomal_uS14"/>
</dbReference>
<protein>
    <recommendedName>
        <fullName evidence="7">Ribosomal protein S14</fullName>
    </recommendedName>
</protein>
<dbReference type="Pfam" id="PF00253">
    <property type="entry name" value="Ribosomal_S14"/>
    <property type="match status" value="1"/>
</dbReference>
<dbReference type="GO" id="GO:0008270">
    <property type="term" value="F:zinc ion binding"/>
    <property type="evidence" value="ECO:0007669"/>
    <property type="project" value="InterPro"/>
</dbReference>
<gene>
    <name evidence="5" type="ORF">TL16_g12425</name>
</gene>
<evidence type="ECO:0000256" key="2">
    <source>
        <dbReference type="ARBA" id="ARBA00022980"/>
    </source>
</evidence>
<dbReference type="Proteomes" id="UP001162640">
    <property type="component" value="Unassembled WGS sequence"/>
</dbReference>
<keyword evidence="2" id="KW-0689">Ribosomal protein</keyword>
<feature type="region of interest" description="Disordered" evidence="4">
    <location>
        <begin position="1"/>
        <end position="23"/>
    </location>
</feature>
<evidence type="ECO:0000256" key="3">
    <source>
        <dbReference type="ARBA" id="ARBA00023274"/>
    </source>
</evidence>
<dbReference type="InterPro" id="IPR039744">
    <property type="entry name" value="RIbosomal_uS14_euk_arc"/>
</dbReference>
<keyword evidence="3" id="KW-0687">Ribonucleoprotein</keyword>